<comment type="caution">
    <text evidence="1">The sequence shown here is derived from an EMBL/GenBank/DDBJ whole genome shotgun (WGS) entry which is preliminary data.</text>
</comment>
<dbReference type="Proteomes" id="UP000793456">
    <property type="component" value="Chromosome VII"/>
</dbReference>
<protein>
    <submittedName>
        <fullName evidence="1">Uncharacterized protein</fullName>
    </submittedName>
</protein>
<proteinExistence type="predicted"/>
<gene>
    <name evidence="1" type="ORF">E3U43_001133</name>
</gene>
<reference evidence="1" key="1">
    <citation type="submission" date="2018-11" db="EMBL/GenBank/DDBJ databases">
        <title>The sequence and de novo assembly of Larimichthys crocea genome using PacBio and Hi-C technologies.</title>
        <authorList>
            <person name="Xu P."/>
            <person name="Chen B."/>
            <person name="Zhou Z."/>
            <person name="Ke Q."/>
            <person name="Wu Y."/>
            <person name="Bai H."/>
            <person name="Pu F."/>
        </authorList>
    </citation>
    <scope>NUCLEOTIDE SEQUENCE</scope>
    <source>
        <tissue evidence="1">Muscle</tissue>
    </source>
</reference>
<accession>A0ACD3RD43</accession>
<sequence length="199" mass="23309">MKRNHTRLELTVPLLWEHRKRSKKQPSNEKEKEKTNIRSQFEKKRVRKPVLSSDAKTKMVHDQQDKQLQQMPVVKLERSGPLPVRVTLKGHGSHYLEVKSAVFSSSSVRCQHNKNKQVFSGLKMYPIRSRFREAHMDSSPFLEEPLGHKKTTFNPSSQVTCPKIMSVCVTVKIQHHRFSRSLQMNNTRDMKKNGLFRHN</sequence>
<evidence type="ECO:0000313" key="2">
    <source>
        <dbReference type="Proteomes" id="UP000793456"/>
    </source>
</evidence>
<dbReference type="EMBL" id="CM011680">
    <property type="protein sequence ID" value="TMS17064.1"/>
    <property type="molecule type" value="Genomic_DNA"/>
</dbReference>
<keyword evidence="2" id="KW-1185">Reference proteome</keyword>
<organism evidence="1 2">
    <name type="scientific">Larimichthys crocea</name>
    <name type="common">Large yellow croaker</name>
    <name type="synonym">Pseudosciaena crocea</name>
    <dbReference type="NCBI Taxonomy" id="215358"/>
    <lineage>
        <taxon>Eukaryota</taxon>
        <taxon>Metazoa</taxon>
        <taxon>Chordata</taxon>
        <taxon>Craniata</taxon>
        <taxon>Vertebrata</taxon>
        <taxon>Euteleostomi</taxon>
        <taxon>Actinopterygii</taxon>
        <taxon>Neopterygii</taxon>
        <taxon>Teleostei</taxon>
        <taxon>Neoteleostei</taxon>
        <taxon>Acanthomorphata</taxon>
        <taxon>Eupercaria</taxon>
        <taxon>Sciaenidae</taxon>
        <taxon>Larimichthys</taxon>
    </lineage>
</organism>
<name>A0ACD3RD43_LARCR</name>
<evidence type="ECO:0000313" key="1">
    <source>
        <dbReference type="EMBL" id="TMS17064.1"/>
    </source>
</evidence>